<gene>
    <name evidence="2" type="ORF">AVEN_214751_1</name>
</gene>
<comment type="caution">
    <text evidence="2">The sequence shown here is derived from an EMBL/GenBank/DDBJ whole genome shotgun (WGS) entry which is preliminary data.</text>
</comment>
<accession>A0A4Y2QM89</accession>
<organism evidence="2 3">
    <name type="scientific">Araneus ventricosus</name>
    <name type="common">Orbweaver spider</name>
    <name type="synonym">Epeira ventricosa</name>
    <dbReference type="NCBI Taxonomy" id="182803"/>
    <lineage>
        <taxon>Eukaryota</taxon>
        <taxon>Metazoa</taxon>
        <taxon>Ecdysozoa</taxon>
        <taxon>Arthropoda</taxon>
        <taxon>Chelicerata</taxon>
        <taxon>Arachnida</taxon>
        <taxon>Araneae</taxon>
        <taxon>Araneomorphae</taxon>
        <taxon>Entelegynae</taxon>
        <taxon>Araneoidea</taxon>
        <taxon>Araneidae</taxon>
        <taxon>Araneus</taxon>
    </lineage>
</organism>
<keyword evidence="1" id="KW-0812">Transmembrane</keyword>
<evidence type="ECO:0000256" key="1">
    <source>
        <dbReference type="SAM" id="Phobius"/>
    </source>
</evidence>
<feature type="transmembrane region" description="Helical" evidence="1">
    <location>
        <begin position="86"/>
        <end position="111"/>
    </location>
</feature>
<evidence type="ECO:0000313" key="2">
    <source>
        <dbReference type="EMBL" id="GBN64454.1"/>
    </source>
</evidence>
<reference evidence="2 3" key="1">
    <citation type="journal article" date="2019" name="Sci. Rep.">
        <title>Orb-weaving spider Araneus ventricosus genome elucidates the spidroin gene catalogue.</title>
        <authorList>
            <person name="Kono N."/>
            <person name="Nakamura H."/>
            <person name="Ohtoshi R."/>
            <person name="Moran D.A.P."/>
            <person name="Shinohara A."/>
            <person name="Yoshida Y."/>
            <person name="Fujiwara M."/>
            <person name="Mori M."/>
            <person name="Tomita M."/>
            <person name="Arakawa K."/>
        </authorList>
    </citation>
    <scope>NUCLEOTIDE SEQUENCE [LARGE SCALE GENOMIC DNA]</scope>
</reference>
<name>A0A4Y2QM89_ARAVE</name>
<sequence length="151" mass="17511">MGYPSGRKTYLNRNIQNNSTIAYIVHPTTKLMCPTSFSSLLEHSMPETGHQFQWLKAQPHVHHSSNLSSKASLMGPDVVPLRMPPYWYQTTSGIAHVLILIFVILVVIWWLKLHIDNAYAENEAPNRTDWWKNFEELARRQYVEETNVTSM</sequence>
<dbReference type="AlphaFoldDB" id="A0A4Y2QM89"/>
<protein>
    <submittedName>
        <fullName evidence="2">Uncharacterized protein</fullName>
    </submittedName>
</protein>
<keyword evidence="3" id="KW-1185">Reference proteome</keyword>
<dbReference type="EMBL" id="BGPR01221971">
    <property type="protein sequence ID" value="GBN64454.1"/>
    <property type="molecule type" value="Genomic_DNA"/>
</dbReference>
<keyword evidence="1" id="KW-1133">Transmembrane helix</keyword>
<proteinExistence type="predicted"/>
<dbReference type="Proteomes" id="UP000499080">
    <property type="component" value="Unassembled WGS sequence"/>
</dbReference>
<keyword evidence="1" id="KW-0472">Membrane</keyword>
<evidence type="ECO:0000313" key="3">
    <source>
        <dbReference type="Proteomes" id="UP000499080"/>
    </source>
</evidence>